<dbReference type="GO" id="GO:0008270">
    <property type="term" value="F:zinc ion binding"/>
    <property type="evidence" value="ECO:0007669"/>
    <property type="project" value="UniProtKB-KW"/>
</dbReference>
<dbReference type="SUPFAM" id="SSF49899">
    <property type="entry name" value="Concanavalin A-like lectins/glucanases"/>
    <property type="match status" value="1"/>
</dbReference>
<dbReference type="PROSITE" id="PS50119">
    <property type="entry name" value="ZF_BBOX"/>
    <property type="match status" value="1"/>
</dbReference>
<dbReference type="AlphaFoldDB" id="A0A7N4NT57"/>
<dbReference type="OrthoDB" id="654191at2759"/>
<sequence>MAAIVENLKELQSEITCSICKAYFCEPVTIGCGHNFCKACLSSSWRIGAPAFSCPECRQVSQDRKIPLVNRCLAELTELGKELSSKILQSTEGQSQCVTHKKLFKLFCEDDQTALCVTCCETPEHGAHKISPMQEAVDNYRRELEHIRSRVEKHLEEDEQLLAQEERAVTDWHWMMRGEFSKLHHLLMEEEFQRLERFQQAQKTSQDRLSQYLETLQELKLELQKEGHQANQDLLQDGNQLLERCEAVLSRRAKAITPELREYPLPGLIEMLNRYRVDLTIDLISADSSVTVSEDLKSAKAGEGWQVKTKFPDDFPHHYVFAEQAFSSGSQYWEVDVTQLPQWILGIYTPHVHRRRGRNVNSGSPVFLLRCIKKEEDYYLQTYPGLLNHRVKGPMPRIGVFLVHAPGTLSFYNILQHSLIYKFYPILFRKPVIPVFSPGPPLAGTNPGPMNLCLANSHLCACCHSCV</sequence>
<evidence type="ECO:0000256" key="4">
    <source>
        <dbReference type="PROSITE-ProRule" id="PRU00024"/>
    </source>
</evidence>
<dbReference type="InterPro" id="IPR003879">
    <property type="entry name" value="Butyrophylin_SPRY"/>
</dbReference>
<reference evidence="9" key="2">
    <citation type="submission" date="2025-05" db="UniProtKB">
        <authorList>
            <consortium name="Ensembl"/>
        </authorList>
    </citation>
    <scope>IDENTIFICATION</scope>
</reference>
<evidence type="ECO:0000256" key="1">
    <source>
        <dbReference type="ARBA" id="ARBA00022723"/>
    </source>
</evidence>
<keyword evidence="3" id="KW-0862">Zinc</keyword>
<dbReference type="InterPro" id="IPR001870">
    <property type="entry name" value="B30.2/SPRY"/>
</dbReference>
<dbReference type="Ensembl" id="ENSSHAT00000042043.1">
    <property type="protein sequence ID" value="ENSSHAP00000027640.1"/>
    <property type="gene ID" value="ENSSHAG00000028727.1"/>
</dbReference>
<feature type="coiled-coil region" evidence="5">
    <location>
        <begin position="202"/>
        <end position="233"/>
    </location>
</feature>
<dbReference type="Gene3D" id="3.30.40.10">
    <property type="entry name" value="Zinc/RING finger domain, C3HC4 (zinc finger)"/>
    <property type="match status" value="1"/>
</dbReference>
<dbReference type="Gene3D" id="2.60.120.920">
    <property type="match status" value="1"/>
</dbReference>
<name>A0A7N4NT57_SARHA</name>
<dbReference type="Pfam" id="PF15227">
    <property type="entry name" value="zf-C3HC4_4"/>
    <property type="match status" value="1"/>
</dbReference>
<dbReference type="RefSeq" id="XP_031796239.1">
    <property type="nucleotide sequence ID" value="XM_031940379.1"/>
</dbReference>
<dbReference type="SMART" id="SM00184">
    <property type="entry name" value="RING"/>
    <property type="match status" value="1"/>
</dbReference>
<dbReference type="SUPFAM" id="SSF57845">
    <property type="entry name" value="B-box zinc-binding domain"/>
    <property type="match status" value="1"/>
</dbReference>
<dbReference type="Proteomes" id="UP000007648">
    <property type="component" value="Unassembled WGS sequence"/>
</dbReference>
<protein>
    <submittedName>
        <fullName evidence="9">Uncharacterized protein</fullName>
    </submittedName>
</protein>
<dbReference type="Ensembl" id="ENSSHAT00000033582.1">
    <property type="protein sequence ID" value="ENSSHAP00000033012.1"/>
    <property type="gene ID" value="ENSSHAG00000028727.1"/>
</dbReference>
<dbReference type="Gene3D" id="3.30.160.60">
    <property type="entry name" value="Classic Zinc Finger"/>
    <property type="match status" value="1"/>
</dbReference>
<dbReference type="InterPro" id="IPR043136">
    <property type="entry name" value="B30.2/SPRY_sf"/>
</dbReference>
<evidence type="ECO:0000256" key="2">
    <source>
        <dbReference type="ARBA" id="ARBA00022771"/>
    </source>
</evidence>
<keyword evidence="10" id="KW-1185">Reference proteome</keyword>
<evidence type="ECO:0000313" key="9">
    <source>
        <dbReference type="Ensembl" id="ENSSHAP00000027640.1"/>
    </source>
</evidence>
<evidence type="ECO:0000313" key="10">
    <source>
        <dbReference type="Proteomes" id="UP000007648"/>
    </source>
</evidence>
<dbReference type="InterPro" id="IPR013320">
    <property type="entry name" value="ConA-like_dom_sf"/>
</dbReference>
<feature type="domain" description="RING-type" evidence="6">
    <location>
        <begin position="17"/>
        <end position="58"/>
    </location>
</feature>
<dbReference type="GeneID" id="100931686"/>
<dbReference type="PROSITE" id="PS50089">
    <property type="entry name" value="ZF_RING_2"/>
    <property type="match status" value="1"/>
</dbReference>
<evidence type="ECO:0000259" key="8">
    <source>
        <dbReference type="PROSITE" id="PS50188"/>
    </source>
</evidence>
<dbReference type="InterPro" id="IPR013083">
    <property type="entry name" value="Znf_RING/FYVE/PHD"/>
</dbReference>
<proteinExistence type="predicted"/>
<dbReference type="PROSITE" id="PS50188">
    <property type="entry name" value="B302_SPRY"/>
    <property type="match status" value="1"/>
</dbReference>
<reference evidence="9 10" key="1">
    <citation type="journal article" date="2011" name="Proc. Natl. Acad. Sci. U.S.A.">
        <title>Genetic diversity and population structure of the endangered marsupial Sarcophilus harrisii (Tasmanian devil).</title>
        <authorList>
            <person name="Miller W."/>
            <person name="Hayes V.M."/>
            <person name="Ratan A."/>
            <person name="Petersen D.C."/>
            <person name="Wittekindt N.E."/>
            <person name="Miller J."/>
            <person name="Walenz B."/>
            <person name="Knight J."/>
            <person name="Qi J."/>
            <person name="Zhao F."/>
            <person name="Wang Q."/>
            <person name="Bedoya-Reina O.C."/>
            <person name="Katiyar N."/>
            <person name="Tomsho L.P."/>
            <person name="Kasson L.M."/>
            <person name="Hardie R.A."/>
            <person name="Woodbridge P."/>
            <person name="Tindall E.A."/>
            <person name="Bertelsen M.F."/>
            <person name="Dixon D."/>
            <person name="Pyecroft S."/>
            <person name="Helgen K.M."/>
            <person name="Lesk A.M."/>
            <person name="Pringle T.H."/>
            <person name="Patterson N."/>
            <person name="Zhang Y."/>
            <person name="Kreiss A."/>
            <person name="Woods G.M."/>
            <person name="Jones M.E."/>
            <person name="Schuster S.C."/>
        </authorList>
    </citation>
    <scope>NUCLEOTIDE SEQUENCE [LARGE SCALE GENOMIC DNA]</scope>
</reference>
<dbReference type="SMART" id="SM00449">
    <property type="entry name" value="SPRY"/>
    <property type="match status" value="1"/>
</dbReference>
<dbReference type="GeneTree" id="ENSGT00940000154126"/>
<dbReference type="InterPro" id="IPR017907">
    <property type="entry name" value="Znf_RING_CS"/>
</dbReference>
<dbReference type="RefSeq" id="XP_003772090.1">
    <property type="nucleotide sequence ID" value="XM_003772042.2"/>
</dbReference>
<dbReference type="SMART" id="SM00336">
    <property type="entry name" value="BBOX"/>
    <property type="match status" value="1"/>
</dbReference>
<keyword evidence="5" id="KW-0175">Coiled coil</keyword>
<dbReference type="Pfam" id="PF00643">
    <property type="entry name" value="zf-B_box"/>
    <property type="match status" value="1"/>
</dbReference>
<dbReference type="InterPro" id="IPR050143">
    <property type="entry name" value="TRIM/RBCC"/>
</dbReference>
<dbReference type="Pfam" id="PF00622">
    <property type="entry name" value="SPRY"/>
    <property type="match status" value="1"/>
</dbReference>
<keyword evidence="2 4" id="KW-0863">Zinc-finger</keyword>
<feature type="coiled-coil region" evidence="5">
    <location>
        <begin position="137"/>
        <end position="168"/>
    </location>
</feature>
<dbReference type="PRINTS" id="PR01407">
    <property type="entry name" value="BUTYPHLNCDUF"/>
</dbReference>
<organism evidence="9 10">
    <name type="scientific">Sarcophilus harrisii</name>
    <name type="common">Tasmanian devil</name>
    <name type="synonym">Sarcophilus laniarius</name>
    <dbReference type="NCBI Taxonomy" id="9305"/>
    <lineage>
        <taxon>Eukaryota</taxon>
        <taxon>Metazoa</taxon>
        <taxon>Chordata</taxon>
        <taxon>Craniata</taxon>
        <taxon>Vertebrata</taxon>
        <taxon>Euteleostomi</taxon>
        <taxon>Mammalia</taxon>
        <taxon>Metatheria</taxon>
        <taxon>Dasyuromorphia</taxon>
        <taxon>Dasyuridae</taxon>
        <taxon>Sarcophilus</taxon>
    </lineage>
</organism>
<evidence type="ECO:0000256" key="5">
    <source>
        <dbReference type="SAM" id="Coils"/>
    </source>
</evidence>
<feature type="domain" description="B box-type" evidence="7">
    <location>
        <begin position="92"/>
        <end position="133"/>
    </location>
</feature>
<dbReference type="PANTHER" id="PTHR24103">
    <property type="entry name" value="E3 UBIQUITIN-PROTEIN LIGASE TRIM"/>
    <property type="match status" value="1"/>
</dbReference>
<evidence type="ECO:0000259" key="6">
    <source>
        <dbReference type="PROSITE" id="PS50089"/>
    </source>
</evidence>
<dbReference type="SUPFAM" id="SSF57850">
    <property type="entry name" value="RING/U-box"/>
    <property type="match status" value="1"/>
</dbReference>
<evidence type="ECO:0000256" key="3">
    <source>
        <dbReference type="ARBA" id="ARBA00022833"/>
    </source>
</evidence>
<accession>A0A7N4NT57</accession>
<dbReference type="KEGG" id="shr:100931686"/>
<dbReference type="PROSITE" id="PS00518">
    <property type="entry name" value="ZF_RING_1"/>
    <property type="match status" value="1"/>
</dbReference>
<gene>
    <name evidence="9" type="primary">LOC100931686</name>
</gene>
<dbReference type="InterPro" id="IPR000315">
    <property type="entry name" value="Znf_B-box"/>
</dbReference>
<evidence type="ECO:0000259" key="7">
    <source>
        <dbReference type="PROSITE" id="PS50119"/>
    </source>
</evidence>
<dbReference type="InterPro" id="IPR001841">
    <property type="entry name" value="Znf_RING"/>
</dbReference>
<feature type="domain" description="B30.2/SPRY" evidence="8">
    <location>
        <begin position="259"/>
        <end position="452"/>
    </location>
</feature>
<dbReference type="InterPro" id="IPR003877">
    <property type="entry name" value="SPRY_dom"/>
</dbReference>
<keyword evidence="1" id="KW-0479">Metal-binding</keyword>